<name>B9SQ67_RICCO</name>
<accession>B9SQ67</accession>
<sequence length="147" mass="17021">MTKPVSLLTILRHTPQAHDYLTPITTMLITSYVKRKRPKEAFKVYQWMLRPGSPCRVEKIVFLALVNGFCEFGLVLEGLRILRDMVDVGFVPGVRLRRRVYRSLLMEARVREAVELDKALCFYANGDVDGVSKLRKLLDPVIRNWTE</sequence>
<dbReference type="STRING" id="3988.B9SQ67"/>
<feature type="repeat" description="PPR" evidence="2">
    <location>
        <begin position="58"/>
        <end position="92"/>
    </location>
</feature>
<evidence type="ECO:0000313" key="4">
    <source>
        <dbReference type="Proteomes" id="UP000008311"/>
    </source>
</evidence>
<dbReference type="eggNOG" id="ENOG502S04U">
    <property type="taxonomic scope" value="Eukaryota"/>
</dbReference>
<dbReference type="NCBIfam" id="TIGR00756">
    <property type="entry name" value="PPR"/>
    <property type="match status" value="1"/>
</dbReference>
<keyword evidence="4" id="KW-1185">Reference proteome</keyword>
<keyword evidence="1" id="KW-0677">Repeat</keyword>
<reference evidence="4" key="1">
    <citation type="journal article" date="2010" name="Nat. Biotechnol.">
        <title>Draft genome sequence of the oilseed species Ricinus communis.</title>
        <authorList>
            <person name="Chan A.P."/>
            <person name="Crabtree J."/>
            <person name="Zhao Q."/>
            <person name="Lorenzi H."/>
            <person name="Orvis J."/>
            <person name="Puiu D."/>
            <person name="Melake-Berhan A."/>
            <person name="Jones K.M."/>
            <person name="Redman J."/>
            <person name="Chen G."/>
            <person name="Cahoon E.B."/>
            <person name="Gedil M."/>
            <person name="Stanke M."/>
            <person name="Haas B.J."/>
            <person name="Wortman J.R."/>
            <person name="Fraser-Liggett C.M."/>
            <person name="Ravel J."/>
            <person name="Rabinowicz P.D."/>
        </authorList>
    </citation>
    <scope>NUCLEOTIDE SEQUENCE [LARGE SCALE GENOMIC DNA]</scope>
    <source>
        <strain evidence="4">cv. Hale</strain>
    </source>
</reference>
<dbReference type="PROSITE" id="PS51375">
    <property type="entry name" value="PPR"/>
    <property type="match status" value="1"/>
</dbReference>
<dbReference type="Pfam" id="PF01535">
    <property type="entry name" value="PPR"/>
    <property type="match status" value="2"/>
</dbReference>
<dbReference type="InterPro" id="IPR002885">
    <property type="entry name" value="PPR_rpt"/>
</dbReference>
<evidence type="ECO:0000313" key="3">
    <source>
        <dbReference type="EMBL" id="EEF34227.1"/>
    </source>
</evidence>
<evidence type="ECO:0008006" key="5">
    <source>
        <dbReference type="Google" id="ProtNLM"/>
    </source>
</evidence>
<dbReference type="EMBL" id="EQ974079">
    <property type="protein sequence ID" value="EEF34227.1"/>
    <property type="molecule type" value="Genomic_DNA"/>
</dbReference>
<proteinExistence type="predicted"/>
<evidence type="ECO:0000256" key="2">
    <source>
        <dbReference type="PROSITE-ProRule" id="PRU00708"/>
    </source>
</evidence>
<dbReference type="Proteomes" id="UP000008311">
    <property type="component" value="Unassembled WGS sequence"/>
</dbReference>
<protein>
    <recommendedName>
        <fullName evidence="5">Pentatricopeptide repeat-containing protein</fullName>
    </recommendedName>
</protein>
<organism evidence="3 4">
    <name type="scientific">Ricinus communis</name>
    <name type="common">Castor bean</name>
    <dbReference type="NCBI Taxonomy" id="3988"/>
    <lineage>
        <taxon>Eukaryota</taxon>
        <taxon>Viridiplantae</taxon>
        <taxon>Streptophyta</taxon>
        <taxon>Embryophyta</taxon>
        <taxon>Tracheophyta</taxon>
        <taxon>Spermatophyta</taxon>
        <taxon>Magnoliopsida</taxon>
        <taxon>eudicotyledons</taxon>
        <taxon>Gunneridae</taxon>
        <taxon>Pentapetalae</taxon>
        <taxon>rosids</taxon>
        <taxon>fabids</taxon>
        <taxon>Malpighiales</taxon>
        <taxon>Euphorbiaceae</taxon>
        <taxon>Acalyphoideae</taxon>
        <taxon>Acalypheae</taxon>
        <taxon>Ricinus</taxon>
    </lineage>
</organism>
<dbReference type="InParanoid" id="B9SQ67"/>
<dbReference type="InterPro" id="IPR011990">
    <property type="entry name" value="TPR-like_helical_dom_sf"/>
</dbReference>
<dbReference type="Gene3D" id="1.25.40.10">
    <property type="entry name" value="Tetratricopeptide repeat domain"/>
    <property type="match status" value="1"/>
</dbReference>
<gene>
    <name evidence="3" type="ORF">RCOM_1195920</name>
</gene>
<dbReference type="AlphaFoldDB" id="B9SQ67"/>
<evidence type="ECO:0000256" key="1">
    <source>
        <dbReference type="ARBA" id="ARBA00022737"/>
    </source>
</evidence>